<dbReference type="InterPro" id="IPR012373">
    <property type="entry name" value="Ferrdict_sens_TM"/>
</dbReference>
<dbReference type="Gene3D" id="2.60.120.1440">
    <property type="match status" value="1"/>
</dbReference>
<name>A0A1I5XGP8_9BACT</name>
<gene>
    <name evidence="4" type="ORF">SAMN05444277_108170</name>
</gene>
<dbReference type="PANTHER" id="PTHR30273:SF2">
    <property type="entry name" value="PROTEIN FECR"/>
    <property type="match status" value="1"/>
</dbReference>
<proteinExistence type="predicted"/>
<evidence type="ECO:0000256" key="1">
    <source>
        <dbReference type="SAM" id="Phobius"/>
    </source>
</evidence>
<accession>A0A1I5XGP8</accession>
<protein>
    <submittedName>
        <fullName evidence="4">FecR family protein</fullName>
    </submittedName>
</protein>
<dbReference type="AlphaFoldDB" id="A0A1I5XGP8"/>
<keyword evidence="1" id="KW-1133">Transmembrane helix</keyword>
<organism evidence="4 5">
    <name type="scientific">Parafilimonas terrae</name>
    <dbReference type="NCBI Taxonomy" id="1465490"/>
    <lineage>
        <taxon>Bacteria</taxon>
        <taxon>Pseudomonadati</taxon>
        <taxon>Bacteroidota</taxon>
        <taxon>Chitinophagia</taxon>
        <taxon>Chitinophagales</taxon>
        <taxon>Chitinophagaceae</taxon>
        <taxon>Parafilimonas</taxon>
    </lineage>
</organism>
<keyword evidence="1" id="KW-0812">Transmembrane</keyword>
<dbReference type="Pfam" id="PF16344">
    <property type="entry name" value="FecR_C"/>
    <property type="match status" value="1"/>
</dbReference>
<dbReference type="Gene3D" id="3.55.50.30">
    <property type="match status" value="1"/>
</dbReference>
<dbReference type="PANTHER" id="PTHR30273">
    <property type="entry name" value="PERIPLASMIC SIGNAL SENSOR AND SIGMA FACTOR ACTIVATOR FECR-RELATED"/>
    <property type="match status" value="1"/>
</dbReference>
<dbReference type="Proteomes" id="UP000199031">
    <property type="component" value="Unassembled WGS sequence"/>
</dbReference>
<evidence type="ECO:0000313" key="5">
    <source>
        <dbReference type="Proteomes" id="UP000199031"/>
    </source>
</evidence>
<reference evidence="4 5" key="1">
    <citation type="submission" date="2016-10" db="EMBL/GenBank/DDBJ databases">
        <authorList>
            <person name="de Groot N.N."/>
        </authorList>
    </citation>
    <scope>NUCLEOTIDE SEQUENCE [LARGE SCALE GENOMIC DNA]</scope>
    <source>
        <strain evidence="4 5">DSM 28286</strain>
    </source>
</reference>
<evidence type="ECO:0000259" key="2">
    <source>
        <dbReference type="Pfam" id="PF04773"/>
    </source>
</evidence>
<keyword evidence="1" id="KW-0472">Membrane</keyword>
<dbReference type="RefSeq" id="WP_090659658.1">
    <property type="nucleotide sequence ID" value="NZ_FOXQ01000008.1"/>
</dbReference>
<sequence length="400" mass="44588">MATSKRPVSFYIASLIVKHLKGGLTNAEQQDLNNWLAASKQNRDLFRELTNADELERQVQELDKVNTGAAWQRVEQQTLKAPERAGRKRLKQWWQVAAAIFILAIGGAVIWHFGSDKQNAGSVLASKYGNDVLPGTHKARLVLSNGNTVVLNNGADSAFDDKGLAIHIAGGRVVYEQATTNITAAYNTLYIPKGGEYMTVLSDGTKVWLNAASALRYPLQFDGKERRVELLEGEAYFEVAKNEHKPFRVIMNDVEIRDIGTAFNVNGYSSSNGLIKATLTEGVIKVVASQKSIVLQPGEQVKANDKVMQLIKVDTSLAVAWKNGLFMYERTPLEDVMEQVARWYDVHVVYDNAFTEKKFFTGEIKRSLPLSKILEMMELTGIANFTIENKTVTVKPYNVK</sequence>
<dbReference type="InterPro" id="IPR032508">
    <property type="entry name" value="FecR_C"/>
</dbReference>
<dbReference type="InterPro" id="IPR006860">
    <property type="entry name" value="FecR"/>
</dbReference>
<evidence type="ECO:0000259" key="3">
    <source>
        <dbReference type="Pfam" id="PF16344"/>
    </source>
</evidence>
<dbReference type="OrthoDB" id="1452822at2"/>
<feature type="domain" description="Protein FecR C-terminal" evidence="3">
    <location>
        <begin position="326"/>
        <end position="394"/>
    </location>
</feature>
<dbReference type="GO" id="GO:0016989">
    <property type="term" value="F:sigma factor antagonist activity"/>
    <property type="evidence" value="ECO:0007669"/>
    <property type="project" value="TreeGrafter"/>
</dbReference>
<dbReference type="STRING" id="1465490.SAMN05444277_108170"/>
<feature type="domain" description="FecR protein" evidence="2">
    <location>
        <begin position="193"/>
        <end position="283"/>
    </location>
</feature>
<keyword evidence="5" id="KW-1185">Reference proteome</keyword>
<dbReference type="Pfam" id="PF04773">
    <property type="entry name" value="FecR"/>
    <property type="match status" value="1"/>
</dbReference>
<dbReference type="EMBL" id="FOXQ01000008">
    <property type="protein sequence ID" value="SFQ31006.1"/>
    <property type="molecule type" value="Genomic_DNA"/>
</dbReference>
<feature type="transmembrane region" description="Helical" evidence="1">
    <location>
        <begin position="93"/>
        <end position="114"/>
    </location>
</feature>
<evidence type="ECO:0000313" key="4">
    <source>
        <dbReference type="EMBL" id="SFQ31006.1"/>
    </source>
</evidence>